<protein>
    <submittedName>
        <fullName evidence="1">Uncharacterized protein</fullName>
    </submittedName>
</protein>
<sequence>MQDEQEQENCSNQNEGEEQQSSRPMIFRGIDFLERDPALRPQVWQYPLNQRDDVRRAYLRLGPMQPKLNKYKATGIQGKKRRFQYSYFSHFPAWLEYSVSSGRAYCLFCFLFSNNMKKRGGFDVFTTQGFDRRKKVHDGKKCAFLTHMGSDPCSQHNNAVRHSQALLNQPNHLANILEVKSKEEKEKDRLRLKATIACVKLLTFQSCALRGHDERPQSRNRGKFLEIQKLLAEFCPDIAAVIDGNNLHVCKYNSHEIQTEILGIYAMKVREHIRAEIGD</sequence>
<accession>A0ACD5Y124</accession>
<evidence type="ECO:0000313" key="1">
    <source>
        <dbReference type="EnsemblPlants" id="AVESA.00010b.r2.5CG0869300.1.CDS.1"/>
    </source>
</evidence>
<proteinExistence type="predicted"/>
<name>A0ACD5Y124_AVESA</name>
<reference evidence="1" key="2">
    <citation type="submission" date="2025-09" db="UniProtKB">
        <authorList>
            <consortium name="EnsemblPlants"/>
        </authorList>
    </citation>
    <scope>IDENTIFICATION</scope>
</reference>
<reference evidence="1" key="1">
    <citation type="submission" date="2021-05" db="EMBL/GenBank/DDBJ databases">
        <authorList>
            <person name="Scholz U."/>
            <person name="Mascher M."/>
            <person name="Fiebig A."/>
        </authorList>
    </citation>
    <scope>NUCLEOTIDE SEQUENCE [LARGE SCALE GENOMIC DNA]</scope>
</reference>
<dbReference type="Proteomes" id="UP001732700">
    <property type="component" value="Chromosome 5C"/>
</dbReference>
<dbReference type="EnsemblPlants" id="AVESA.00010b.r2.5CG0869300.1">
    <property type="protein sequence ID" value="AVESA.00010b.r2.5CG0869300.1.CDS.1"/>
    <property type="gene ID" value="AVESA.00010b.r2.5CG0869300"/>
</dbReference>
<organism evidence="1 2">
    <name type="scientific">Avena sativa</name>
    <name type="common">Oat</name>
    <dbReference type="NCBI Taxonomy" id="4498"/>
    <lineage>
        <taxon>Eukaryota</taxon>
        <taxon>Viridiplantae</taxon>
        <taxon>Streptophyta</taxon>
        <taxon>Embryophyta</taxon>
        <taxon>Tracheophyta</taxon>
        <taxon>Spermatophyta</taxon>
        <taxon>Magnoliopsida</taxon>
        <taxon>Liliopsida</taxon>
        <taxon>Poales</taxon>
        <taxon>Poaceae</taxon>
        <taxon>BOP clade</taxon>
        <taxon>Pooideae</taxon>
        <taxon>Poodae</taxon>
        <taxon>Poeae</taxon>
        <taxon>Poeae Chloroplast Group 1 (Aveneae type)</taxon>
        <taxon>Aveninae</taxon>
        <taxon>Avena</taxon>
    </lineage>
</organism>
<evidence type="ECO:0000313" key="2">
    <source>
        <dbReference type="Proteomes" id="UP001732700"/>
    </source>
</evidence>
<keyword evidence="2" id="KW-1185">Reference proteome</keyword>